<dbReference type="STRING" id="1179155.CF67_21021"/>
<evidence type="ECO:0000313" key="2">
    <source>
        <dbReference type="EMBL" id="KEY91336.1"/>
    </source>
</evidence>
<feature type="transmembrane region" description="Helical" evidence="1">
    <location>
        <begin position="6"/>
        <end position="26"/>
    </location>
</feature>
<keyword evidence="1" id="KW-0812">Transmembrane</keyword>
<name>A0A084CNF7_9GAMM</name>
<dbReference type="RefSeq" id="WP_034413945.1">
    <property type="nucleotide sequence ID" value="NZ_JGVK01000014.1"/>
</dbReference>
<keyword evidence="1" id="KW-0472">Membrane</keyword>
<keyword evidence="1" id="KW-1133">Transmembrane helix</keyword>
<accession>A0A084CNF7</accession>
<comment type="caution">
    <text evidence="2">The sequence shown here is derived from an EMBL/GenBank/DDBJ whole genome shotgun (WGS) entry which is preliminary data.</text>
</comment>
<evidence type="ECO:0000256" key="1">
    <source>
        <dbReference type="SAM" id="Phobius"/>
    </source>
</evidence>
<dbReference type="InterPro" id="IPR004714">
    <property type="entry name" value="Cyt_oxidase_maturation_cbb3"/>
</dbReference>
<evidence type="ECO:0000313" key="3">
    <source>
        <dbReference type="Proteomes" id="UP000053784"/>
    </source>
</evidence>
<reference evidence="2 3" key="1">
    <citation type="submission" date="2014-03" db="EMBL/GenBank/DDBJ databases">
        <title>Selection and divergence in the genomes of co-occurring obligate luminous symbionts with specific hosts.</title>
        <authorList>
            <person name="Hendry T.A."/>
            <person name="de Wet J.R."/>
            <person name="Dunlap P.V."/>
        </authorList>
    </citation>
    <scope>NUCLEOTIDE SEQUENCE [LARGE SCALE GENOMIC DNA]</scope>
    <source>
        <strain evidence="2 3">Ppalp.1</strain>
    </source>
</reference>
<keyword evidence="3" id="KW-1185">Reference proteome</keyword>
<dbReference type="AlphaFoldDB" id="A0A084CNF7"/>
<proteinExistence type="predicted"/>
<organism evidence="2 3">
    <name type="scientific">Candidatus Photodesmus blepharonis</name>
    <dbReference type="NCBI Taxonomy" id="1179155"/>
    <lineage>
        <taxon>Bacteria</taxon>
        <taxon>Pseudomonadati</taxon>
        <taxon>Pseudomonadota</taxon>
        <taxon>Gammaproteobacteria</taxon>
        <taxon>Vibrionales</taxon>
        <taxon>Vibrionaceae</taxon>
        <taxon>Candidatus Photodesmus</taxon>
    </lineage>
</organism>
<dbReference type="Proteomes" id="UP000053784">
    <property type="component" value="Unassembled WGS sequence"/>
</dbReference>
<sequence>MQSLYILIPIAWILVSLAIVIFLWAVKNGQFEDLDQQGYNVLFDEHHNDNTENKK</sequence>
<dbReference type="EMBL" id="JGVK01000014">
    <property type="protein sequence ID" value="KEY91336.1"/>
    <property type="molecule type" value="Genomic_DNA"/>
</dbReference>
<dbReference type="NCBIfam" id="TIGR00847">
    <property type="entry name" value="ccoS"/>
    <property type="match status" value="1"/>
</dbReference>
<gene>
    <name evidence="2" type="primary">ccoS</name>
    <name evidence="2" type="ORF">CF67_21021</name>
</gene>
<dbReference type="PANTHER" id="PTHR41532:SF1">
    <property type="entry name" value="FIXS PROTEIN"/>
    <property type="match status" value="1"/>
</dbReference>
<dbReference type="eggNOG" id="COG3197">
    <property type="taxonomic scope" value="Bacteria"/>
</dbReference>
<dbReference type="OrthoDB" id="9802763at2"/>
<dbReference type="Pfam" id="PF03597">
    <property type="entry name" value="FixS"/>
    <property type="match status" value="1"/>
</dbReference>
<dbReference type="PANTHER" id="PTHR41532">
    <property type="entry name" value="FIXS PROTEIN"/>
    <property type="match status" value="1"/>
</dbReference>
<protein>
    <submittedName>
        <fullName evidence="2">Cytochrome c oxidase maturation protein</fullName>
    </submittedName>
</protein>